<dbReference type="EMBL" id="MN740422">
    <property type="protein sequence ID" value="QHU05867.1"/>
    <property type="molecule type" value="Genomic_DNA"/>
</dbReference>
<accession>A0A6C0JN27</accession>
<evidence type="ECO:0000313" key="1">
    <source>
        <dbReference type="EMBL" id="QHU05867.1"/>
    </source>
</evidence>
<dbReference type="AlphaFoldDB" id="A0A6C0JN27"/>
<reference evidence="1" key="1">
    <citation type="journal article" date="2020" name="Nature">
        <title>Giant virus diversity and host interactions through global metagenomics.</title>
        <authorList>
            <person name="Schulz F."/>
            <person name="Roux S."/>
            <person name="Paez-Espino D."/>
            <person name="Jungbluth S."/>
            <person name="Walsh D.A."/>
            <person name="Denef V.J."/>
            <person name="McMahon K.D."/>
            <person name="Konstantinidis K.T."/>
            <person name="Eloe-Fadrosh E.A."/>
            <person name="Kyrpides N.C."/>
            <person name="Woyke T."/>
        </authorList>
    </citation>
    <scope>NUCLEOTIDE SEQUENCE</scope>
    <source>
        <strain evidence="1">GVMAG-M-3300027736-24</strain>
    </source>
</reference>
<proteinExistence type="predicted"/>
<protein>
    <submittedName>
        <fullName evidence="1">Uncharacterized protein</fullName>
    </submittedName>
</protein>
<name>A0A6C0JN27_9ZZZZ</name>
<organism evidence="1">
    <name type="scientific">viral metagenome</name>
    <dbReference type="NCBI Taxonomy" id="1070528"/>
    <lineage>
        <taxon>unclassified sequences</taxon>
        <taxon>metagenomes</taxon>
        <taxon>organismal metagenomes</taxon>
    </lineage>
</organism>
<sequence>MEEEINKILDEIDDKKLATSSEIKTIKNNVLQKMLFDRDELKHYHKLLTNYRYIDEIDELKYGSYIRWFNLKKHDSLKLLNGGFIINITNKKGEIIILCKNGYNKLFSLKMNETIIFQKNTSQEAILIKILDHVQTIK</sequence>